<dbReference type="InterPro" id="IPR011335">
    <property type="entry name" value="Restrct_endonuc-II-like"/>
</dbReference>
<dbReference type="Gene3D" id="3.40.960.10">
    <property type="entry name" value="VSR Endonuclease"/>
    <property type="match status" value="1"/>
</dbReference>
<reference evidence="3" key="1">
    <citation type="submission" date="2024-06" db="EMBL/GenBank/DDBJ databases">
        <title>Hwangdonia haimaensis gen. nov., sp. nov., a member of the family Flavobacteriaceae isolated from the haima cold seep.</title>
        <authorList>
            <person name="Li J."/>
        </authorList>
    </citation>
    <scope>NUCLEOTIDE SEQUENCE [LARGE SCALE GENOMIC DNA]</scope>
    <source>
        <strain evidence="3">SCSIO 19198</strain>
    </source>
</reference>
<feature type="domain" description="DUF559" evidence="1">
    <location>
        <begin position="10"/>
        <end position="115"/>
    </location>
</feature>
<gene>
    <name evidence="2" type="ORF">RNZ46_07850</name>
</gene>
<dbReference type="InterPro" id="IPR047216">
    <property type="entry name" value="Endonuclease_DUF559_bact"/>
</dbReference>
<dbReference type="AlphaFoldDB" id="A0AA97EPU1"/>
<dbReference type="PANTHER" id="PTHR38590">
    <property type="entry name" value="BLL0828 PROTEIN"/>
    <property type="match status" value="1"/>
</dbReference>
<sequence length="119" mass="14384">MSKIHNHKYLEERRKELRKNLTSAEAALWKYLKGKQLDGRKFRRQHSILNYIVDFYCASEKLIIELDGAYHLDFSQQNYDYERTQNLEKLGFKVIRFENKLIFENITDVLEKICSCFKN</sequence>
<evidence type="ECO:0000313" key="2">
    <source>
        <dbReference type="EMBL" id="WOD45172.1"/>
    </source>
</evidence>
<dbReference type="KEGG" id="hws:RNZ46_07850"/>
<evidence type="ECO:0000313" key="3">
    <source>
        <dbReference type="Proteomes" id="UP001302486"/>
    </source>
</evidence>
<dbReference type="EMBL" id="CP136521">
    <property type="protein sequence ID" value="WOD45172.1"/>
    <property type="molecule type" value="Genomic_DNA"/>
</dbReference>
<dbReference type="Pfam" id="PF04480">
    <property type="entry name" value="DUF559"/>
    <property type="match status" value="1"/>
</dbReference>
<dbReference type="PANTHER" id="PTHR38590:SF1">
    <property type="entry name" value="BLL0828 PROTEIN"/>
    <property type="match status" value="1"/>
</dbReference>
<dbReference type="RefSeq" id="WP_316984828.1">
    <property type="nucleotide sequence ID" value="NZ_CP136521.1"/>
</dbReference>
<accession>A0AA97EPU1</accession>
<dbReference type="CDD" id="cd01038">
    <property type="entry name" value="Endonuclease_DUF559"/>
    <property type="match status" value="1"/>
</dbReference>
<protein>
    <submittedName>
        <fullName evidence="2">DUF559 domain-containing protein</fullName>
    </submittedName>
</protein>
<evidence type="ECO:0000259" key="1">
    <source>
        <dbReference type="Pfam" id="PF04480"/>
    </source>
</evidence>
<proteinExistence type="predicted"/>
<dbReference type="SUPFAM" id="SSF52980">
    <property type="entry name" value="Restriction endonuclease-like"/>
    <property type="match status" value="1"/>
</dbReference>
<name>A0AA97EPU1_9FLAO</name>
<dbReference type="Proteomes" id="UP001302486">
    <property type="component" value="Chromosome"/>
</dbReference>
<dbReference type="InterPro" id="IPR007569">
    <property type="entry name" value="DUF559"/>
</dbReference>
<organism evidence="2 3">
    <name type="scientific">Hwangdonia lutea</name>
    <dbReference type="NCBI Taxonomy" id="3075823"/>
    <lineage>
        <taxon>Bacteria</taxon>
        <taxon>Pseudomonadati</taxon>
        <taxon>Bacteroidota</taxon>
        <taxon>Flavobacteriia</taxon>
        <taxon>Flavobacteriales</taxon>
        <taxon>Flavobacteriaceae</taxon>
        <taxon>Hwangdonia</taxon>
    </lineage>
</organism>
<keyword evidence="3" id="KW-1185">Reference proteome</keyword>